<evidence type="ECO:0000256" key="8">
    <source>
        <dbReference type="ARBA" id="ARBA00022989"/>
    </source>
</evidence>
<feature type="transmembrane region" description="Helical" evidence="10">
    <location>
        <begin position="310"/>
        <end position="334"/>
    </location>
</feature>
<evidence type="ECO:0000256" key="5">
    <source>
        <dbReference type="ARBA" id="ARBA00022679"/>
    </source>
</evidence>
<evidence type="ECO:0008006" key="13">
    <source>
        <dbReference type="Google" id="ProtNLM"/>
    </source>
</evidence>
<dbReference type="PANTHER" id="PTHR12468">
    <property type="entry name" value="GPI MANNOSYLTRANSFERASE 2"/>
    <property type="match status" value="1"/>
</dbReference>
<dbReference type="InterPro" id="IPR007315">
    <property type="entry name" value="PIG-V/Gpi18"/>
</dbReference>
<dbReference type="GO" id="GO:0031501">
    <property type="term" value="C:mannosyltransferase complex"/>
    <property type="evidence" value="ECO:0007669"/>
    <property type="project" value="TreeGrafter"/>
</dbReference>
<feature type="transmembrane region" description="Helical" evidence="10">
    <location>
        <begin position="164"/>
        <end position="185"/>
    </location>
</feature>
<comment type="pathway">
    <text evidence="2">Glycolipid biosynthesis; glycosylphosphatidylinositol-anchor biosynthesis.</text>
</comment>
<dbReference type="PANTHER" id="PTHR12468:SF2">
    <property type="entry name" value="GPI MANNOSYLTRANSFERASE 2"/>
    <property type="match status" value="1"/>
</dbReference>
<keyword evidence="9 10" id="KW-0472">Membrane</keyword>
<sequence length="417" mass="46191">MAHDGLSELIGTGGGRAPTKPSPAVWLKVRYRLTAWWARVLVVFVVSRVVTSAILLWFASRQEANAWTGAHPGYLDFAKMWDGHWYFIVALAGYPSELPMTDDGHVGESAWAFMPAYPFLVRGLMFVSGLDFRAVAVFVSVAFALGTALMFYKLMRLVLPEGTALFSVVLYCFAPLSPILQVAYAESMQAFFLTVALYLLMKRDYWALLPVVVVMSLTRPSGLAFALALGLHVVYRWVRRDRDPFGRREIVASVTAGLVSVASGFAWLFVAAATTGSLTAYTDTELAWRSAYIGYQELVPLTPWFLGANFWVPGALGVGLLVAAVVAFAALMFTPAVRRLGPDIRFWVASYVLYLLAVFFPQSSTFRLLLPVFPLWGALAQPRSLVYRLALVGLCIAGQFGWIHIAWWVDGYDWTPP</sequence>
<keyword evidence="7" id="KW-0256">Endoplasmic reticulum</keyword>
<evidence type="ECO:0000313" key="11">
    <source>
        <dbReference type="EMBL" id="GGA89954.1"/>
    </source>
</evidence>
<evidence type="ECO:0000256" key="9">
    <source>
        <dbReference type="ARBA" id="ARBA00023136"/>
    </source>
</evidence>
<keyword evidence="4" id="KW-0328">Glycosyltransferase</keyword>
<dbReference type="EMBL" id="BMGB01000001">
    <property type="protein sequence ID" value="GGA89954.1"/>
    <property type="molecule type" value="Genomic_DNA"/>
</dbReference>
<evidence type="ECO:0000256" key="1">
    <source>
        <dbReference type="ARBA" id="ARBA00004477"/>
    </source>
</evidence>
<dbReference type="GO" id="GO:0016020">
    <property type="term" value="C:membrane"/>
    <property type="evidence" value="ECO:0007669"/>
    <property type="project" value="GOC"/>
</dbReference>
<feature type="transmembrane region" description="Helical" evidence="10">
    <location>
        <begin position="346"/>
        <end position="365"/>
    </location>
</feature>
<name>A0A916S9C5_9MICO</name>
<dbReference type="GO" id="GO:0004376">
    <property type="term" value="F:GPI mannosyltransferase activity"/>
    <property type="evidence" value="ECO:0007669"/>
    <property type="project" value="InterPro"/>
</dbReference>
<feature type="transmembrane region" description="Helical" evidence="10">
    <location>
        <begin position="132"/>
        <end position="152"/>
    </location>
</feature>
<dbReference type="AlphaFoldDB" id="A0A916S9C5"/>
<evidence type="ECO:0000256" key="2">
    <source>
        <dbReference type="ARBA" id="ARBA00004687"/>
    </source>
</evidence>
<reference evidence="11" key="2">
    <citation type="submission" date="2020-09" db="EMBL/GenBank/DDBJ databases">
        <authorList>
            <person name="Sun Q."/>
            <person name="Zhou Y."/>
        </authorList>
    </citation>
    <scope>NUCLEOTIDE SEQUENCE</scope>
    <source>
        <strain evidence="11">CGMCC 1.12813</strain>
    </source>
</reference>
<accession>A0A916S9C5</accession>
<keyword evidence="8 10" id="KW-1133">Transmembrane helix</keyword>
<keyword evidence="12" id="KW-1185">Reference proteome</keyword>
<gene>
    <name evidence="11" type="ORF">GCM10010979_00810</name>
</gene>
<feature type="transmembrane region" description="Helical" evidence="10">
    <location>
        <begin position="250"/>
        <end position="270"/>
    </location>
</feature>
<reference evidence="11" key="1">
    <citation type="journal article" date="2014" name="Int. J. Syst. Evol. Microbiol.">
        <title>Complete genome sequence of Corynebacterium casei LMG S-19264T (=DSM 44701T), isolated from a smear-ripened cheese.</title>
        <authorList>
            <consortium name="US DOE Joint Genome Institute (JGI-PGF)"/>
            <person name="Walter F."/>
            <person name="Albersmeier A."/>
            <person name="Kalinowski J."/>
            <person name="Ruckert C."/>
        </authorList>
    </citation>
    <scope>NUCLEOTIDE SEQUENCE</scope>
    <source>
        <strain evidence="11">CGMCC 1.12813</strain>
    </source>
</reference>
<organism evidence="11 12">
    <name type="scientific">Conyzicola nivalis</name>
    <dbReference type="NCBI Taxonomy" id="1477021"/>
    <lineage>
        <taxon>Bacteria</taxon>
        <taxon>Bacillati</taxon>
        <taxon>Actinomycetota</taxon>
        <taxon>Actinomycetes</taxon>
        <taxon>Micrococcales</taxon>
        <taxon>Microbacteriaceae</taxon>
        <taxon>Conyzicola</taxon>
    </lineage>
</organism>
<dbReference type="GO" id="GO:0006506">
    <property type="term" value="P:GPI anchor biosynthetic process"/>
    <property type="evidence" value="ECO:0007669"/>
    <property type="project" value="UniProtKB-KW"/>
</dbReference>
<feature type="transmembrane region" description="Helical" evidence="10">
    <location>
        <begin position="205"/>
        <end position="238"/>
    </location>
</feature>
<evidence type="ECO:0000256" key="7">
    <source>
        <dbReference type="ARBA" id="ARBA00022824"/>
    </source>
</evidence>
<keyword evidence="5" id="KW-0808">Transferase</keyword>
<protein>
    <recommendedName>
        <fullName evidence="13">Mannosyltransferase PIG-V</fullName>
    </recommendedName>
</protein>
<evidence type="ECO:0000256" key="10">
    <source>
        <dbReference type="SAM" id="Phobius"/>
    </source>
</evidence>
<keyword evidence="6 10" id="KW-0812">Transmembrane</keyword>
<comment type="subcellular location">
    <subcellularLocation>
        <location evidence="1">Endoplasmic reticulum membrane</location>
        <topology evidence="1">Multi-pass membrane protein</topology>
    </subcellularLocation>
</comment>
<evidence type="ECO:0000256" key="6">
    <source>
        <dbReference type="ARBA" id="ARBA00022692"/>
    </source>
</evidence>
<dbReference type="Proteomes" id="UP000606922">
    <property type="component" value="Unassembled WGS sequence"/>
</dbReference>
<evidence type="ECO:0000313" key="12">
    <source>
        <dbReference type="Proteomes" id="UP000606922"/>
    </source>
</evidence>
<comment type="caution">
    <text evidence="11">The sequence shown here is derived from an EMBL/GenBank/DDBJ whole genome shotgun (WGS) entry which is preliminary data.</text>
</comment>
<proteinExistence type="predicted"/>
<dbReference type="RefSeq" id="WP_229732885.1">
    <property type="nucleotide sequence ID" value="NZ_BMGB01000001.1"/>
</dbReference>
<evidence type="ECO:0000256" key="4">
    <source>
        <dbReference type="ARBA" id="ARBA00022676"/>
    </source>
</evidence>
<dbReference type="GO" id="GO:0000009">
    <property type="term" value="F:alpha-1,6-mannosyltransferase activity"/>
    <property type="evidence" value="ECO:0007669"/>
    <property type="project" value="InterPro"/>
</dbReference>
<feature type="transmembrane region" description="Helical" evidence="10">
    <location>
        <begin position="385"/>
        <end position="409"/>
    </location>
</feature>
<feature type="transmembrane region" description="Helical" evidence="10">
    <location>
        <begin position="36"/>
        <end position="59"/>
    </location>
</feature>
<evidence type="ECO:0000256" key="3">
    <source>
        <dbReference type="ARBA" id="ARBA00022502"/>
    </source>
</evidence>
<keyword evidence="3" id="KW-0337">GPI-anchor biosynthesis</keyword>